<evidence type="ECO:0000256" key="3">
    <source>
        <dbReference type="ARBA" id="ARBA00022563"/>
    </source>
</evidence>
<evidence type="ECO:0000256" key="6">
    <source>
        <dbReference type="ARBA" id="ARBA00022801"/>
    </source>
</evidence>
<sequence>MLKKIINGNIISLEIRNKIKIKVKQKIREGHRPPGLAVILIGNNTSSKIYIENKTKACQQIGILSKNWFLPENTSETELLNLIKQLNTDTSIDGILVQLPFPKSINPQNIFSSIHPKKDVDGFHPYNIGCLFQKTPKLRPCTPKGIMLLLQYFNIHMHGMHAVILGASNIVGRPMCMELLLAGCTTTVTHRFTKNISHHINQADILVVAIGQSNFVKGEWLKKGVIVIDAGINQLQDGTITGDVDFNSALEKCSLITPVPGGVGPMTITALLLNTIESYESNVI</sequence>
<dbReference type="PANTHER" id="PTHR48099:SF5">
    <property type="entry name" value="C-1-TETRAHYDROFOLATE SYNTHASE, CYTOPLASMIC"/>
    <property type="match status" value="1"/>
</dbReference>
<comment type="similarity">
    <text evidence="12">Belongs to the tetrahydrofolate dehydrogenase/cyclohydrolase family.</text>
</comment>
<evidence type="ECO:0000256" key="12">
    <source>
        <dbReference type="HAMAP-Rule" id="MF_01576"/>
    </source>
</evidence>
<evidence type="ECO:0000259" key="13">
    <source>
        <dbReference type="Pfam" id="PF00763"/>
    </source>
</evidence>
<dbReference type="CDD" id="cd01080">
    <property type="entry name" value="NAD_bind_m-THF_DH_Cyclohyd"/>
    <property type="match status" value="1"/>
</dbReference>
<dbReference type="SUPFAM" id="SSF51735">
    <property type="entry name" value="NAD(P)-binding Rossmann-fold domains"/>
    <property type="match status" value="1"/>
</dbReference>
<dbReference type="InterPro" id="IPR020631">
    <property type="entry name" value="THF_DH/CycHdrlase_NAD-bd_dom"/>
</dbReference>
<evidence type="ECO:0000256" key="4">
    <source>
        <dbReference type="ARBA" id="ARBA00022605"/>
    </source>
</evidence>
<comment type="caution">
    <text evidence="12">Lacks conserved residue(s) required for the propagation of feature annotation.</text>
</comment>
<dbReference type="GO" id="GO:0009086">
    <property type="term" value="P:methionine biosynthetic process"/>
    <property type="evidence" value="ECO:0007669"/>
    <property type="project" value="UniProtKB-KW"/>
</dbReference>
<dbReference type="InterPro" id="IPR000672">
    <property type="entry name" value="THF_DH/CycHdrlase"/>
</dbReference>
<evidence type="ECO:0000256" key="8">
    <source>
        <dbReference type="ARBA" id="ARBA00023002"/>
    </source>
</evidence>
<keyword evidence="11 12" id="KW-0511">Multifunctional enzyme</keyword>
<dbReference type="FunFam" id="3.40.50.720:FF:000006">
    <property type="entry name" value="Bifunctional protein FolD"/>
    <property type="match status" value="1"/>
</dbReference>
<evidence type="ECO:0000256" key="9">
    <source>
        <dbReference type="ARBA" id="ARBA00023102"/>
    </source>
</evidence>
<comment type="function">
    <text evidence="12">Catalyzes the oxidation of 5,10-methylenetetrahydrofolate to 5,10-methenyltetrahydrofolate and then the hydrolysis of 5,10-methenyltetrahydrofolate to 10-formyltetrahydrofolate.</text>
</comment>
<dbReference type="GO" id="GO:0005829">
    <property type="term" value="C:cytosol"/>
    <property type="evidence" value="ECO:0007669"/>
    <property type="project" value="TreeGrafter"/>
</dbReference>
<evidence type="ECO:0000256" key="1">
    <source>
        <dbReference type="ARBA" id="ARBA00004777"/>
    </source>
</evidence>
<feature type="binding site" evidence="12">
    <location>
        <begin position="166"/>
        <end position="168"/>
    </location>
    <ligand>
        <name>NADP(+)</name>
        <dbReference type="ChEBI" id="CHEBI:58349"/>
    </ligand>
</feature>
<feature type="binding site" evidence="12">
    <location>
        <position position="232"/>
    </location>
    <ligand>
        <name>NADP(+)</name>
        <dbReference type="ChEBI" id="CHEBI:58349"/>
    </ligand>
</feature>
<dbReference type="InterPro" id="IPR046346">
    <property type="entry name" value="Aminoacid_DH-like_N_sf"/>
</dbReference>
<comment type="catalytic activity">
    <reaction evidence="12">
        <text>(6R)-5,10-methenyltetrahydrofolate + H2O = (6R)-10-formyltetrahydrofolate + H(+)</text>
        <dbReference type="Rhea" id="RHEA:23700"/>
        <dbReference type="ChEBI" id="CHEBI:15377"/>
        <dbReference type="ChEBI" id="CHEBI:15378"/>
        <dbReference type="ChEBI" id="CHEBI:57455"/>
        <dbReference type="ChEBI" id="CHEBI:195366"/>
        <dbReference type="EC" id="3.5.4.9"/>
    </reaction>
</comment>
<keyword evidence="3 12" id="KW-0554">One-carbon metabolism</keyword>
<evidence type="ECO:0000313" key="16">
    <source>
        <dbReference type="Proteomes" id="UP000298782"/>
    </source>
</evidence>
<comment type="catalytic activity">
    <reaction evidence="12">
        <text>(6R)-5,10-methylene-5,6,7,8-tetrahydrofolate + NADP(+) = (6R)-5,10-methenyltetrahydrofolate + NADPH</text>
        <dbReference type="Rhea" id="RHEA:22812"/>
        <dbReference type="ChEBI" id="CHEBI:15636"/>
        <dbReference type="ChEBI" id="CHEBI:57455"/>
        <dbReference type="ChEBI" id="CHEBI:57783"/>
        <dbReference type="ChEBI" id="CHEBI:58349"/>
        <dbReference type="EC" id="1.5.1.5"/>
    </reaction>
</comment>
<proteinExistence type="inferred from homology"/>
<evidence type="ECO:0000256" key="5">
    <source>
        <dbReference type="ARBA" id="ARBA00022755"/>
    </source>
</evidence>
<evidence type="ECO:0000313" key="15">
    <source>
        <dbReference type="EMBL" id="QCI26895.1"/>
    </source>
</evidence>
<dbReference type="PROSITE" id="PS00767">
    <property type="entry name" value="THF_DHG_CYH_2"/>
    <property type="match status" value="1"/>
</dbReference>
<dbReference type="InterPro" id="IPR036291">
    <property type="entry name" value="NAD(P)-bd_dom_sf"/>
</dbReference>
<dbReference type="EC" id="3.5.4.9" evidence="12"/>
<feature type="domain" description="Tetrahydrofolate dehydrogenase/cyclohydrolase catalytic" evidence="13">
    <location>
        <begin position="6"/>
        <end position="121"/>
    </location>
</feature>
<dbReference type="AlphaFoldDB" id="A0A4D6YP47"/>
<comment type="pathway">
    <text evidence="1 12">One-carbon metabolism; tetrahydrofolate interconversion.</text>
</comment>
<dbReference type="SUPFAM" id="SSF53223">
    <property type="entry name" value="Aminoacid dehydrogenase-like, N-terminal domain"/>
    <property type="match status" value="1"/>
</dbReference>
<dbReference type="Proteomes" id="UP000298782">
    <property type="component" value="Chromosome"/>
</dbReference>
<evidence type="ECO:0000256" key="11">
    <source>
        <dbReference type="ARBA" id="ARBA00023268"/>
    </source>
</evidence>
<dbReference type="EMBL" id="CP034852">
    <property type="protein sequence ID" value="QCI26895.1"/>
    <property type="molecule type" value="Genomic_DNA"/>
</dbReference>
<keyword evidence="10 12" id="KW-0486">Methionine biosynthesis</keyword>
<dbReference type="Pfam" id="PF02882">
    <property type="entry name" value="THF_DHG_CYH_C"/>
    <property type="match status" value="1"/>
</dbReference>
<dbReference type="GO" id="GO:0000105">
    <property type="term" value="P:L-histidine biosynthetic process"/>
    <property type="evidence" value="ECO:0007669"/>
    <property type="project" value="UniProtKB-KW"/>
</dbReference>
<feature type="domain" description="Tetrahydrofolate dehydrogenase/cyclohydrolase NAD(P)-binding" evidence="14">
    <location>
        <begin position="140"/>
        <end position="281"/>
    </location>
</feature>
<reference evidence="15 16" key="2">
    <citation type="submission" date="2019-05" db="EMBL/GenBank/DDBJ databases">
        <title>Genome evolution of the obligate endosymbiont Buchnera aphidicola.</title>
        <authorList>
            <person name="Moran N.A."/>
        </authorList>
    </citation>
    <scope>NUCLEOTIDE SEQUENCE [LARGE SCALE GENOMIC DNA]</scope>
    <source>
        <strain evidence="15 16">Tca</strain>
    </source>
</reference>
<dbReference type="EC" id="1.5.1.5" evidence="12"/>
<evidence type="ECO:0000256" key="7">
    <source>
        <dbReference type="ARBA" id="ARBA00022857"/>
    </source>
</evidence>
<dbReference type="Gene3D" id="3.40.50.720">
    <property type="entry name" value="NAD(P)-binding Rossmann-like Domain"/>
    <property type="match status" value="1"/>
</dbReference>
<dbReference type="InterPro" id="IPR020630">
    <property type="entry name" value="THF_DH/CycHdrlase_cat_dom"/>
</dbReference>
<evidence type="ECO:0000256" key="2">
    <source>
        <dbReference type="ARBA" id="ARBA00011738"/>
    </source>
</evidence>
<name>A0A4D6YP47_9GAMM</name>
<dbReference type="UniPathway" id="UPA00193"/>
<dbReference type="InterPro" id="IPR020867">
    <property type="entry name" value="THF_DH/CycHdrlase_CS"/>
</dbReference>
<dbReference type="OrthoDB" id="9803580at2"/>
<evidence type="ECO:0000259" key="14">
    <source>
        <dbReference type="Pfam" id="PF02882"/>
    </source>
</evidence>
<dbReference type="GO" id="GO:0004488">
    <property type="term" value="F:methylenetetrahydrofolate dehydrogenase (NADP+) activity"/>
    <property type="evidence" value="ECO:0007669"/>
    <property type="project" value="UniProtKB-UniRule"/>
</dbReference>
<evidence type="ECO:0000256" key="10">
    <source>
        <dbReference type="ARBA" id="ARBA00023167"/>
    </source>
</evidence>
<dbReference type="PRINTS" id="PR00085">
    <property type="entry name" value="THFDHDRGNASE"/>
</dbReference>
<dbReference type="Pfam" id="PF00763">
    <property type="entry name" value="THF_DHG_CYH"/>
    <property type="match status" value="1"/>
</dbReference>
<keyword evidence="5 12" id="KW-0658">Purine biosynthesis</keyword>
<organism evidence="15 16">
    <name type="scientific">Buchnera aphidicola</name>
    <name type="common">Thelaxes californica</name>
    <dbReference type="NCBI Taxonomy" id="1315998"/>
    <lineage>
        <taxon>Bacteria</taxon>
        <taxon>Pseudomonadati</taxon>
        <taxon>Pseudomonadota</taxon>
        <taxon>Gammaproteobacteria</taxon>
        <taxon>Enterobacterales</taxon>
        <taxon>Erwiniaceae</taxon>
        <taxon>Buchnera</taxon>
    </lineage>
</organism>
<dbReference type="RefSeq" id="WP_158353690.1">
    <property type="nucleotide sequence ID" value="NZ_CP034852.1"/>
</dbReference>
<dbReference type="GO" id="GO:0035999">
    <property type="term" value="P:tetrahydrofolate interconversion"/>
    <property type="evidence" value="ECO:0007669"/>
    <property type="project" value="UniProtKB-UniRule"/>
</dbReference>
<comment type="subunit">
    <text evidence="2 12">Homodimer.</text>
</comment>
<dbReference type="NCBIfam" id="NF008058">
    <property type="entry name" value="PRK10792.1"/>
    <property type="match status" value="1"/>
</dbReference>
<keyword evidence="7 12" id="KW-0521">NADP</keyword>
<gene>
    <name evidence="12 15" type="primary">folD</name>
    <name evidence="15" type="ORF">D9V80_01905</name>
</gene>
<dbReference type="HAMAP" id="MF_01576">
    <property type="entry name" value="THF_DHG_CYH"/>
    <property type="match status" value="1"/>
</dbReference>
<accession>A0A4D6YP47</accession>
<keyword evidence="16" id="KW-1185">Reference proteome</keyword>
<keyword evidence="4 12" id="KW-0028">Amino-acid biosynthesis</keyword>
<reference evidence="15 16" key="1">
    <citation type="submission" date="2018-12" db="EMBL/GenBank/DDBJ databases">
        <authorList>
            <person name="Chong R.A."/>
        </authorList>
    </citation>
    <scope>NUCLEOTIDE SEQUENCE [LARGE SCALE GENOMIC DNA]</scope>
    <source>
        <strain evidence="15 16">Tca</strain>
    </source>
</reference>
<dbReference type="GO" id="GO:0004477">
    <property type="term" value="F:methenyltetrahydrofolate cyclohydrolase activity"/>
    <property type="evidence" value="ECO:0007669"/>
    <property type="project" value="UniProtKB-UniRule"/>
</dbReference>
<dbReference type="PANTHER" id="PTHR48099">
    <property type="entry name" value="C-1-TETRAHYDROFOLATE SYNTHASE, CYTOPLASMIC-RELATED"/>
    <property type="match status" value="1"/>
</dbReference>
<keyword evidence="8 12" id="KW-0560">Oxidoreductase</keyword>
<keyword evidence="9 12" id="KW-0368">Histidine biosynthesis</keyword>
<dbReference type="FunFam" id="3.40.50.10860:FF:000005">
    <property type="entry name" value="C-1-tetrahydrofolate synthase, cytoplasmic, putative"/>
    <property type="match status" value="1"/>
</dbReference>
<dbReference type="Gene3D" id="3.40.50.10860">
    <property type="entry name" value="Leucine Dehydrogenase, chain A, domain 1"/>
    <property type="match status" value="1"/>
</dbReference>
<keyword evidence="6 12" id="KW-0378">Hydrolase</keyword>
<dbReference type="GO" id="GO:0006164">
    <property type="term" value="P:purine nucleotide biosynthetic process"/>
    <property type="evidence" value="ECO:0007669"/>
    <property type="project" value="UniProtKB-KW"/>
</dbReference>
<protein>
    <recommendedName>
        <fullName evidence="12">Bifunctional protein FolD</fullName>
    </recommendedName>
    <domain>
        <recommendedName>
            <fullName evidence="12">Methylenetetrahydrofolate dehydrogenase</fullName>
            <ecNumber evidence="12">1.5.1.5</ecNumber>
        </recommendedName>
    </domain>
    <domain>
        <recommendedName>
            <fullName evidence="12">Methenyltetrahydrofolate cyclohydrolase</fullName>
            <ecNumber evidence="12">3.5.4.9</ecNumber>
        </recommendedName>
    </domain>
</protein>